<dbReference type="STRING" id="381665.SAMN05216554_4164"/>
<dbReference type="Pfam" id="PF00753">
    <property type="entry name" value="Lactamase_B"/>
    <property type="match status" value="1"/>
</dbReference>
<dbReference type="Proteomes" id="UP000198891">
    <property type="component" value="Unassembled WGS sequence"/>
</dbReference>
<name>A0A1H3TF14_9MICO</name>
<dbReference type="CDD" id="cd16277">
    <property type="entry name" value="metallo-hydrolase-like_MBL-fold"/>
    <property type="match status" value="1"/>
</dbReference>
<keyword evidence="3" id="KW-0378">Hydrolase</keyword>
<keyword evidence="4" id="KW-0862">Zinc</keyword>
<dbReference type="GO" id="GO:0016787">
    <property type="term" value="F:hydrolase activity"/>
    <property type="evidence" value="ECO:0007669"/>
    <property type="project" value="UniProtKB-KW"/>
</dbReference>
<dbReference type="AlphaFoldDB" id="A0A1H3TF14"/>
<evidence type="ECO:0000259" key="5">
    <source>
        <dbReference type="SMART" id="SM00849"/>
    </source>
</evidence>
<dbReference type="EMBL" id="FNPZ01000005">
    <property type="protein sequence ID" value="SDZ48834.1"/>
    <property type="molecule type" value="Genomic_DNA"/>
</dbReference>
<comment type="similarity">
    <text evidence="1">Belongs to the metallo-beta-lactamase superfamily.</text>
</comment>
<evidence type="ECO:0000313" key="6">
    <source>
        <dbReference type="EMBL" id="SDZ48834.1"/>
    </source>
</evidence>
<evidence type="ECO:0000256" key="2">
    <source>
        <dbReference type="ARBA" id="ARBA00022723"/>
    </source>
</evidence>
<evidence type="ECO:0000256" key="4">
    <source>
        <dbReference type="ARBA" id="ARBA00022833"/>
    </source>
</evidence>
<keyword evidence="2" id="KW-0479">Metal-binding</keyword>
<protein>
    <submittedName>
        <fullName evidence="6">Glyoxylase, beta-lactamase superfamily II</fullName>
    </submittedName>
</protein>
<reference evidence="6 7" key="1">
    <citation type="submission" date="2016-10" db="EMBL/GenBank/DDBJ databases">
        <authorList>
            <person name="de Groot N.N."/>
        </authorList>
    </citation>
    <scope>NUCLEOTIDE SEQUENCE [LARGE SCALE GENOMIC DNA]</scope>
    <source>
        <strain evidence="6 7">CGMCC 4.3491</strain>
    </source>
</reference>
<dbReference type="PANTHER" id="PTHR42978">
    <property type="entry name" value="QUORUM-QUENCHING LACTONASE YTNP-RELATED-RELATED"/>
    <property type="match status" value="1"/>
</dbReference>
<keyword evidence="7" id="KW-1185">Reference proteome</keyword>
<dbReference type="SMART" id="SM00849">
    <property type="entry name" value="Lactamase_B"/>
    <property type="match status" value="1"/>
</dbReference>
<sequence length="294" mass="32254">MESTADAQPLIVTPNVRIDRILETTLPMFGLDEFFANYDPAVHPVVTLGPDEYDAAAAKIVLSSSSYLVRVPGLVLVVDTGVGNSRDRLRPMFRQMDTDWYEQLTALIDPDDVDVVVSTHLHMDHVGWNTRLDGGQWIPTFPRARYLFNRLEIDALGDDSVTQSLARNGDFVADSITPVFDAGLAEVFDAPLELTAHLRLEPGPGDTAGHVVVRLVDEGRTVALITGDVFHHALQFEDPALTSRFSSLPDEAVATRKRVFAESADSGVPLLAGHIAAHPALYLEREGDRFRVMG</sequence>
<gene>
    <name evidence="6" type="ORF">SAMN05216554_4164</name>
</gene>
<dbReference type="GO" id="GO:0046872">
    <property type="term" value="F:metal ion binding"/>
    <property type="evidence" value="ECO:0007669"/>
    <property type="project" value="UniProtKB-KW"/>
</dbReference>
<evidence type="ECO:0000313" key="7">
    <source>
        <dbReference type="Proteomes" id="UP000198891"/>
    </source>
</evidence>
<dbReference type="InterPro" id="IPR036866">
    <property type="entry name" value="RibonucZ/Hydroxyglut_hydro"/>
</dbReference>
<evidence type="ECO:0000256" key="1">
    <source>
        <dbReference type="ARBA" id="ARBA00007749"/>
    </source>
</evidence>
<organism evidence="6 7">
    <name type="scientific">Herbiconiux ginsengi</name>
    <dbReference type="NCBI Taxonomy" id="381665"/>
    <lineage>
        <taxon>Bacteria</taxon>
        <taxon>Bacillati</taxon>
        <taxon>Actinomycetota</taxon>
        <taxon>Actinomycetes</taxon>
        <taxon>Micrococcales</taxon>
        <taxon>Microbacteriaceae</taxon>
        <taxon>Herbiconiux</taxon>
    </lineage>
</organism>
<dbReference type="PANTHER" id="PTHR42978:SF6">
    <property type="entry name" value="QUORUM-QUENCHING LACTONASE YTNP-RELATED"/>
    <property type="match status" value="1"/>
</dbReference>
<feature type="domain" description="Metallo-beta-lactamase" evidence="5">
    <location>
        <begin position="63"/>
        <end position="274"/>
    </location>
</feature>
<dbReference type="InterPro" id="IPR001279">
    <property type="entry name" value="Metallo-B-lactamas"/>
</dbReference>
<accession>A0A1H3TF14</accession>
<evidence type="ECO:0000256" key="3">
    <source>
        <dbReference type="ARBA" id="ARBA00022801"/>
    </source>
</evidence>
<dbReference type="InterPro" id="IPR051013">
    <property type="entry name" value="MBL_superfamily_lactonases"/>
</dbReference>
<proteinExistence type="inferred from homology"/>
<dbReference type="SUPFAM" id="SSF56281">
    <property type="entry name" value="Metallo-hydrolase/oxidoreductase"/>
    <property type="match status" value="1"/>
</dbReference>
<dbReference type="Gene3D" id="3.60.15.10">
    <property type="entry name" value="Ribonuclease Z/Hydroxyacylglutathione hydrolase-like"/>
    <property type="match status" value="1"/>
</dbReference>